<dbReference type="AlphaFoldDB" id="A0A232FBA1"/>
<sequence>MSVSAQTDQRKVHCSCIGYRYSKKRQSTRNGKTTEGAKACPRESNIDSSSSIAIRIAETQVSSNVPARTIHSSHAGISVRGRQFCTHVDVDSLLRVDLRAVVDAVLGIVAEELVLVLVPLDRVERAVPGGKFPGALEVHRMPELRFLRHVYVDFDAC</sequence>
<protein>
    <submittedName>
        <fullName evidence="1">Uncharacterized protein</fullName>
    </submittedName>
</protein>
<evidence type="ECO:0000313" key="1">
    <source>
        <dbReference type="EMBL" id="OXU27902.1"/>
    </source>
</evidence>
<comment type="caution">
    <text evidence="1">The sequence shown here is derived from an EMBL/GenBank/DDBJ whole genome shotgun (WGS) entry which is preliminary data.</text>
</comment>
<reference evidence="1 2" key="1">
    <citation type="journal article" date="2017" name="Curr. Biol.">
        <title>The Evolution of Venom by Co-option of Single-Copy Genes.</title>
        <authorList>
            <person name="Martinson E.O."/>
            <person name="Mrinalini"/>
            <person name="Kelkar Y.D."/>
            <person name="Chang C.H."/>
            <person name="Werren J.H."/>
        </authorList>
    </citation>
    <scope>NUCLEOTIDE SEQUENCE [LARGE SCALE GENOMIC DNA]</scope>
    <source>
        <strain evidence="1 2">Alberta</strain>
        <tissue evidence="1">Whole body</tissue>
    </source>
</reference>
<dbReference type="Proteomes" id="UP000215335">
    <property type="component" value="Unassembled WGS sequence"/>
</dbReference>
<gene>
    <name evidence="1" type="ORF">TSAR_008897</name>
</gene>
<keyword evidence="2" id="KW-1185">Reference proteome</keyword>
<organism evidence="1 2">
    <name type="scientific">Trichomalopsis sarcophagae</name>
    <dbReference type="NCBI Taxonomy" id="543379"/>
    <lineage>
        <taxon>Eukaryota</taxon>
        <taxon>Metazoa</taxon>
        <taxon>Ecdysozoa</taxon>
        <taxon>Arthropoda</taxon>
        <taxon>Hexapoda</taxon>
        <taxon>Insecta</taxon>
        <taxon>Pterygota</taxon>
        <taxon>Neoptera</taxon>
        <taxon>Endopterygota</taxon>
        <taxon>Hymenoptera</taxon>
        <taxon>Apocrita</taxon>
        <taxon>Proctotrupomorpha</taxon>
        <taxon>Chalcidoidea</taxon>
        <taxon>Pteromalidae</taxon>
        <taxon>Pteromalinae</taxon>
        <taxon>Trichomalopsis</taxon>
    </lineage>
</organism>
<accession>A0A232FBA1</accession>
<proteinExistence type="predicted"/>
<feature type="non-terminal residue" evidence="1">
    <location>
        <position position="157"/>
    </location>
</feature>
<name>A0A232FBA1_9HYME</name>
<evidence type="ECO:0000313" key="2">
    <source>
        <dbReference type="Proteomes" id="UP000215335"/>
    </source>
</evidence>
<dbReference type="EMBL" id="NNAY01000517">
    <property type="protein sequence ID" value="OXU27902.1"/>
    <property type="molecule type" value="Genomic_DNA"/>
</dbReference>